<feature type="region of interest" description="Disordered" evidence="2">
    <location>
        <begin position="1"/>
        <end position="63"/>
    </location>
</feature>
<dbReference type="PANTHER" id="PTHR46401">
    <property type="entry name" value="GLYCOSYLTRANSFERASE WBBK-RELATED"/>
    <property type="match status" value="1"/>
</dbReference>
<evidence type="ECO:0000256" key="1">
    <source>
        <dbReference type="ARBA" id="ARBA00022679"/>
    </source>
</evidence>
<dbReference type="GO" id="GO:0016757">
    <property type="term" value="F:glycosyltransferase activity"/>
    <property type="evidence" value="ECO:0007669"/>
    <property type="project" value="InterPro"/>
</dbReference>
<accession>A0AAU7X9V4</accession>
<reference evidence="5" key="1">
    <citation type="submission" date="2024-06" db="EMBL/GenBank/DDBJ databases">
        <title>Methylostella associata gen. nov., sp. nov., a novel Ancalomicrobiaceae-affiliated facultatively methylotrophic bacteria that feed on methanotrophs of the genus Methylococcus.</title>
        <authorList>
            <person name="Saltykova V."/>
            <person name="Danilova O.V."/>
            <person name="Oshkin I.Y."/>
            <person name="Belova S.E."/>
            <person name="Pimenov N.V."/>
            <person name="Dedysh S.N."/>
        </authorList>
    </citation>
    <scope>NUCLEOTIDE SEQUENCE</scope>
    <source>
        <strain evidence="5">S20</strain>
    </source>
</reference>
<proteinExistence type="predicted"/>
<dbReference type="Gene3D" id="3.40.50.2000">
    <property type="entry name" value="Glycogen Phosphorylase B"/>
    <property type="match status" value="2"/>
</dbReference>
<evidence type="ECO:0000259" key="3">
    <source>
        <dbReference type="Pfam" id="PF00534"/>
    </source>
</evidence>
<dbReference type="InterPro" id="IPR001296">
    <property type="entry name" value="Glyco_trans_1"/>
</dbReference>
<feature type="domain" description="Glycosyl transferase family 1" evidence="3">
    <location>
        <begin position="226"/>
        <end position="386"/>
    </location>
</feature>
<dbReference type="FunFam" id="3.40.50.2000:FF:000119">
    <property type="entry name" value="Glycosyl transferase group 1"/>
    <property type="match status" value="1"/>
</dbReference>
<organism evidence="5">
    <name type="scientific">Methyloraptor flagellatus</name>
    <dbReference type="NCBI Taxonomy" id="3162530"/>
    <lineage>
        <taxon>Bacteria</taxon>
        <taxon>Pseudomonadati</taxon>
        <taxon>Pseudomonadota</taxon>
        <taxon>Alphaproteobacteria</taxon>
        <taxon>Hyphomicrobiales</taxon>
        <taxon>Ancalomicrobiaceae</taxon>
        <taxon>Methyloraptor</taxon>
    </lineage>
</organism>
<dbReference type="RefSeq" id="WP_407049631.1">
    <property type="nucleotide sequence ID" value="NZ_CP158568.1"/>
</dbReference>
<dbReference type="KEGG" id="mflg:ABS361_21445"/>
<dbReference type="Pfam" id="PF00534">
    <property type="entry name" value="Glycos_transf_1"/>
    <property type="match status" value="1"/>
</dbReference>
<evidence type="ECO:0000313" key="5">
    <source>
        <dbReference type="EMBL" id="XBY44538.1"/>
    </source>
</evidence>
<dbReference type="AlphaFoldDB" id="A0AAU7X9V4"/>
<dbReference type="EMBL" id="CP158568">
    <property type="protein sequence ID" value="XBY44538.1"/>
    <property type="molecule type" value="Genomic_DNA"/>
</dbReference>
<dbReference type="CDD" id="cd03809">
    <property type="entry name" value="GT4_MtfB-like"/>
    <property type="match status" value="1"/>
</dbReference>
<keyword evidence="1" id="KW-0808">Transferase</keyword>
<gene>
    <name evidence="5" type="ORF">ABS361_21445</name>
</gene>
<evidence type="ECO:0000256" key="2">
    <source>
        <dbReference type="SAM" id="MobiDB-lite"/>
    </source>
</evidence>
<name>A0AAU7X9V4_9HYPH</name>
<evidence type="ECO:0000259" key="4">
    <source>
        <dbReference type="Pfam" id="PF13439"/>
    </source>
</evidence>
<dbReference type="SUPFAM" id="SSF53756">
    <property type="entry name" value="UDP-Glycosyltransferase/glycogen phosphorylase"/>
    <property type="match status" value="1"/>
</dbReference>
<dbReference type="GO" id="GO:0009103">
    <property type="term" value="P:lipopolysaccharide biosynthetic process"/>
    <property type="evidence" value="ECO:0007669"/>
    <property type="project" value="TreeGrafter"/>
</dbReference>
<protein>
    <submittedName>
        <fullName evidence="5">Glycosyltransferase family 1 protein</fullName>
    </submittedName>
</protein>
<dbReference type="InterPro" id="IPR028098">
    <property type="entry name" value="Glyco_trans_4-like_N"/>
</dbReference>
<dbReference type="PANTHER" id="PTHR46401:SF2">
    <property type="entry name" value="GLYCOSYLTRANSFERASE WBBK-RELATED"/>
    <property type="match status" value="1"/>
</dbReference>
<feature type="domain" description="Glycosyltransferase subfamily 4-like N-terminal" evidence="4">
    <location>
        <begin position="142"/>
        <end position="215"/>
    </location>
</feature>
<sequence>MAPHLQPRRSHEATTGFSGRGRHGGSQLDSDLIDLGSVISRTSKPAETRKSRREADRATGASLPERTRMTIVCNARVLDTPMTGIQRYTHEILARMPGIETIRPGHSAAGVMGHLWEQAVLPMRIGRRLLWSPCNTGPIAVRRQVVTVHDIAPFDVPAGFSASFRALYHLVLPTLLSRVEAIITVSQFTRARLIERFGLDEARIHVTHLAVDHERFHLQDPAAIEEMRARLGLPRRYLLFVGALSARKNVTGLLRAWSRAQAQIDEDVELVIAGGAGPARVLSGTTLDQLPPRTRILGRVGDADLPLLYAGAALLTYPSLYEGFGLPVLEAMASGTPVLTSRGTSLPEVAGDAALLVDPSDLDDIADALIGFFSDPARAAGLRQAGLARAADFNWEKTAIATRGVLQSCT</sequence>
<feature type="compositionally biased region" description="Basic and acidic residues" evidence="2">
    <location>
        <begin position="44"/>
        <end position="57"/>
    </location>
</feature>
<dbReference type="Pfam" id="PF13439">
    <property type="entry name" value="Glyco_transf_4"/>
    <property type="match status" value="1"/>
</dbReference>